<sequence>MAGHCLPGHDCDLFFQASEVTGMKDDATQLPDYPRLRRNVNIAFVADGSVLVRGHGGSVSLSGPFVSDALPQLLPRLDGQTGIDVLIGAVNEDFRPECHEFLQVMQARGFLADGPEPDDSESGRAAFWAQDARGNDAAAASLAAAWIVVAGHGAVGTAVHRALTAGGVGRCTHLPRAALADSGSAAAATRDASLIILASDAMSLAGVDAVNELTQRNKTPWLLLRIDRSNALIGPYVVPGDTACFACYELRARANAERPDEHQALFRSWRAAPETSADFPTPPEYGQIVGSWVALDVMRAFVGGRAPVTAGRIIALDLKTLGSTTRDILRLPRCPACSRQIALPLTRIWDIPKAGAASSARQGA</sequence>
<dbReference type="Gene3D" id="3.90.930.60">
    <property type="match status" value="1"/>
</dbReference>
<dbReference type="Gene3D" id="3.40.50.720">
    <property type="entry name" value="NAD(P)-binding Rossmann-like Domain"/>
    <property type="match status" value="1"/>
</dbReference>
<dbReference type="NCBIfam" id="TIGR03882">
    <property type="entry name" value="cyclo_dehyd_2"/>
    <property type="match status" value="1"/>
</dbReference>
<evidence type="ECO:0008006" key="3">
    <source>
        <dbReference type="Google" id="ProtNLM"/>
    </source>
</evidence>
<keyword evidence="2" id="KW-1185">Reference proteome</keyword>
<dbReference type="AlphaFoldDB" id="A0A411YXQ2"/>
<dbReference type="Proteomes" id="UP000284547">
    <property type="component" value="Unassembled WGS sequence"/>
</dbReference>
<organism evidence="1 2">
    <name type="scientific">Pseudotabrizicola alkalilacus</name>
    <dbReference type="NCBI Taxonomy" id="2305252"/>
    <lineage>
        <taxon>Bacteria</taxon>
        <taxon>Pseudomonadati</taxon>
        <taxon>Pseudomonadota</taxon>
        <taxon>Alphaproteobacteria</taxon>
        <taxon>Rhodobacterales</taxon>
        <taxon>Paracoccaceae</taxon>
        <taxon>Pseudotabrizicola</taxon>
    </lineage>
</organism>
<gene>
    <name evidence="1" type="ORF">D1012_19320</name>
</gene>
<reference evidence="1 2" key="1">
    <citation type="submission" date="2018-08" db="EMBL/GenBank/DDBJ databases">
        <title>Flavobacterium tibetense sp. nov., isolated from a wetland YonghuCo on Tibetan Plateau.</title>
        <authorList>
            <person name="Phurbu D."/>
            <person name="Lu H."/>
            <person name="Xing P."/>
        </authorList>
    </citation>
    <scope>NUCLEOTIDE SEQUENCE [LARGE SCALE GENOMIC DNA]</scope>
    <source>
        <strain evidence="1 2">DJC</strain>
    </source>
</reference>
<comment type="caution">
    <text evidence="1">The sequence shown here is derived from an EMBL/GenBank/DDBJ whole genome shotgun (WGS) entry which is preliminary data.</text>
</comment>
<dbReference type="EMBL" id="QWEY01000014">
    <property type="protein sequence ID" value="RGP35558.1"/>
    <property type="molecule type" value="Genomic_DNA"/>
</dbReference>
<dbReference type="InterPro" id="IPR035985">
    <property type="entry name" value="Ubiquitin-activating_enz"/>
</dbReference>
<dbReference type="GO" id="GO:0008641">
    <property type="term" value="F:ubiquitin-like modifier activating enzyme activity"/>
    <property type="evidence" value="ECO:0007669"/>
    <property type="project" value="InterPro"/>
</dbReference>
<dbReference type="SUPFAM" id="SSF69572">
    <property type="entry name" value="Activating enzymes of the ubiquitin-like proteins"/>
    <property type="match status" value="1"/>
</dbReference>
<evidence type="ECO:0000313" key="1">
    <source>
        <dbReference type="EMBL" id="RGP35558.1"/>
    </source>
</evidence>
<name>A0A411YXQ2_9RHOB</name>
<protein>
    <recommendedName>
        <fullName evidence="3">TOMM leader peptide-binding protein</fullName>
    </recommendedName>
</protein>
<dbReference type="InterPro" id="IPR022291">
    <property type="entry name" value="Bacteriocin_synth_cyclodeHase"/>
</dbReference>
<evidence type="ECO:0000313" key="2">
    <source>
        <dbReference type="Proteomes" id="UP000284547"/>
    </source>
</evidence>
<proteinExistence type="predicted"/>
<accession>A0A411YXQ2</accession>